<accession>A0A420ALY3</accession>
<keyword evidence="5 10" id="KW-0812">Transmembrane</keyword>
<evidence type="ECO:0000256" key="4">
    <source>
        <dbReference type="ARBA" id="ARBA00022496"/>
    </source>
</evidence>
<dbReference type="InterPro" id="IPR008969">
    <property type="entry name" value="CarboxyPept-like_regulatory"/>
</dbReference>
<dbReference type="AlphaFoldDB" id="A0A420ALY3"/>
<comment type="similarity">
    <text evidence="10 11">Belongs to the TonB-dependent receptor family.</text>
</comment>
<evidence type="ECO:0000256" key="10">
    <source>
        <dbReference type="PROSITE-ProRule" id="PRU01360"/>
    </source>
</evidence>
<evidence type="ECO:0000256" key="1">
    <source>
        <dbReference type="ARBA" id="ARBA00004571"/>
    </source>
</evidence>
<keyword evidence="3 10" id="KW-1134">Transmembrane beta strand</keyword>
<evidence type="ECO:0000313" key="15">
    <source>
        <dbReference type="Proteomes" id="UP000286246"/>
    </source>
</evidence>
<keyword evidence="9 10" id="KW-0998">Cell outer membrane</keyword>
<evidence type="ECO:0000256" key="9">
    <source>
        <dbReference type="ARBA" id="ARBA00023237"/>
    </source>
</evidence>
<proteinExistence type="inferred from homology"/>
<feature type="chain" id="PRO_5019558336" evidence="12">
    <location>
        <begin position="45"/>
        <end position="1167"/>
    </location>
</feature>
<comment type="caution">
    <text evidence="14">The sequence shown here is derived from an EMBL/GenBank/DDBJ whole genome shotgun (WGS) entry which is preliminary data.</text>
</comment>
<dbReference type="GO" id="GO:0009279">
    <property type="term" value="C:cell outer membrane"/>
    <property type="evidence" value="ECO:0007669"/>
    <property type="project" value="UniProtKB-SubCell"/>
</dbReference>
<keyword evidence="6" id="KW-0408">Iron</keyword>
<dbReference type="Gene3D" id="3.55.50.30">
    <property type="match status" value="1"/>
</dbReference>
<evidence type="ECO:0000256" key="2">
    <source>
        <dbReference type="ARBA" id="ARBA00022448"/>
    </source>
</evidence>
<sequence length="1167" mass="130497">MNFFSPMKRQEKDREFRIPPAFKTLCMIKLSTLSLLSLALGAHASGTAQTVNISLKKVKVERVLQEISKQTDLRFFYDEKLLDNLAPISVNADHASITQVLSKALNGQNLTYQILNNTIVISEKQRTDIEVTGTVRDSQSALAGVTVSVQGNATLSTKTDANGEFKLRVPEKAVLLFQYLGYTTERVQIGNQRILNVTLTASDSQLDEVVVVGYGTQRKVNLTGAVDMISSKQLESRPIANLGAGLQGLIPNLNITSSNGRATTNPSFNVRGFTSLNGGEPLILVDNIPYSTDEVARINPNDVENVSVLKDAASAAIYGARGGFGVVLITTKKAKSDKLDISFSSNVGYRTLGKLPKFITDPYQVMDIKNEAGKPLYNLYPESAREYAKKRSLDPSLPAVTLSDNGQDWVYTGTTDWLKEAYNNTAPTYNANLSIAKKSDKISYYLSSDYYKQDGLLKYGNDIYKRYNVRGKVDLDVTSWLQISNNTLLTSTNYEAPVFLDGDFFWNVNRTNSLDVPFNPDGTWTRAGAQVLGALQEGGRKDDRINEFITTFAAKASLIKGVWDLNADATIRRTSGLTRSYDVPSMYKTGPQAILTPTFSNTYARNDNSTTRYNVYNIYTDFHKEFGDHYLQAMVGYNQEYNYNNTSWIKALSLISSSVPSIGTATGDISKDERIKDWAVQGIFSRVSYNYKEKYLAEFNGRFDGSSRFPAGNRWGFFPSISAGWAVSKENFFEPIKNALAMDFLKIRGSYGSLGNQLFNYNSDYPYRDTYPYIPIMTNKQTDYILGNGKPQAVYSPNAVSDTFTWETIQTVNAGIDMNFFNSKLGVNFDKYTRYTKDMLVPGKVLPGPFGTVVPVENAGDLKTKGWELRLTWRDSKELGGSPFWYNIALTLADNRSWITRFDNPSKSLGNNWINNYVGQEIGEIWGADITGFFKSDADVADHPNQSAMGTDDQSYKFYAGDPIFADRNGDGKVDMGKKTVDDPGDMHIIGNNSSRLPYSIDLSTGWKGFDFRVFLQGIGKRDWYPGGSNIYFWGVYAQPWTNPTAQNADHWTPTNQDAYFPAVRAYSAEDNYQQLGIPNKRYMQNGAYMRVKNFTLGYTLPASVLQRIKLHKVRFFFSAENVFEISHLKVKLDPESLGGLYPSSANRVQAAYPFQRTFTFGLNMNL</sequence>
<dbReference type="OrthoDB" id="604358at2"/>
<dbReference type="SMART" id="SM00965">
    <property type="entry name" value="STN"/>
    <property type="match status" value="1"/>
</dbReference>
<keyword evidence="8 10" id="KW-0472">Membrane</keyword>
<dbReference type="Proteomes" id="UP000286246">
    <property type="component" value="Unassembled WGS sequence"/>
</dbReference>
<dbReference type="InterPro" id="IPR023996">
    <property type="entry name" value="TonB-dep_OMP_SusC/RagA"/>
</dbReference>
<keyword evidence="2 10" id="KW-0813">Transport</keyword>
<evidence type="ECO:0000256" key="8">
    <source>
        <dbReference type="ARBA" id="ARBA00023136"/>
    </source>
</evidence>
<dbReference type="Pfam" id="PF13715">
    <property type="entry name" value="CarbopepD_reg_2"/>
    <property type="match status" value="1"/>
</dbReference>
<reference evidence="14 15" key="1">
    <citation type="submission" date="2018-09" db="EMBL/GenBank/DDBJ databases">
        <title>Genomic Encyclopedia of Type Strains, Phase III (KMG-III): the genomes of soil and plant-associated and newly described type strains.</title>
        <authorList>
            <person name="Whitman W."/>
        </authorList>
    </citation>
    <scope>NUCLEOTIDE SEQUENCE [LARGE SCALE GENOMIC DNA]</scope>
    <source>
        <strain evidence="14 15">CECT 7938</strain>
    </source>
</reference>
<keyword evidence="15" id="KW-1185">Reference proteome</keyword>
<dbReference type="InterPro" id="IPR036942">
    <property type="entry name" value="Beta-barrel_TonB_sf"/>
</dbReference>
<dbReference type="Gene3D" id="2.40.170.20">
    <property type="entry name" value="TonB-dependent receptor, beta-barrel domain"/>
    <property type="match status" value="1"/>
</dbReference>
<dbReference type="Gene3D" id="2.60.40.1120">
    <property type="entry name" value="Carboxypeptidase-like, regulatory domain"/>
    <property type="match status" value="1"/>
</dbReference>
<evidence type="ECO:0000259" key="13">
    <source>
        <dbReference type="SMART" id="SM00965"/>
    </source>
</evidence>
<evidence type="ECO:0000256" key="7">
    <source>
        <dbReference type="ARBA" id="ARBA00023077"/>
    </source>
</evidence>
<protein>
    <submittedName>
        <fullName evidence="14">TonB-linked SusC/RagA family outer membrane protein</fullName>
    </submittedName>
</protein>
<keyword evidence="4" id="KW-0410">Iron transport</keyword>
<dbReference type="PROSITE" id="PS52016">
    <property type="entry name" value="TONB_DEPENDENT_REC_3"/>
    <property type="match status" value="1"/>
</dbReference>
<evidence type="ECO:0000256" key="6">
    <source>
        <dbReference type="ARBA" id="ARBA00023004"/>
    </source>
</evidence>
<feature type="signal peptide" evidence="12">
    <location>
        <begin position="1"/>
        <end position="44"/>
    </location>
</feature>
<dbReference type="InterPro" id="IPR037066">
    <property type="entry name" value="Plug_dom_sf"/>
</dbReference>
<feature type="domain" description="Secretin/TonB short N-terminal" evidence="13">
    <location>
        <begin position="73"/>
        <end position="124"/>
    </location>
</feature>
<dbReference type="InterPro" id="IPR039426">
    <property type="entry name" value="TonB-dep_rcpt-like"/>
</dbReference>
<evidence type="ECO:0000256" key="11">
    <source>
        <dbReference type="RuleBase" id="RU003357"/>
    </source>
</evidence>
<dbReference type="Gene3D" id="2.170.130.10">
    <property type="entry name" value="TonB-dependent receptor, plug domain"/>
    <property type="match status" value="1"/>
</dbReference>
<evidence type="ECO:0000313" key="14">
    <source>
        <dbReference type="EMBL" id="RKE45459.1"/>
    </source>
</evidence>
<comment type="subcellular location">
    <subcellularLocation>
        <location evidence="1 10">Cell outer membrane</location>
        <topology evidence="1 10">Multi-pass membrane protein</topology>
    </subcellularLocation>
</comment>
<dbReference type="SUPFAM" id="SSF49464">
    <property type="entry name" value="Carboxypeptidase regulatory domain-like"/>
    <property type="match status" value="1"/>
</dbReference>
<dbReference type="InterPro" id="IPR011662">
    <property type="entry name" value="Secretin/TonB_short_N"/>
</dbReference>
<evidence type="ECO:0000256" key="3">
    <source>
        <dbReference type="ARBA" id="ARBA00022452"/>
    </source>
</evidence>
<keyword evidence="12" id="KW-0732">Signal</keyword>
<dbReference type="NCBIfam" id="TIGR04056">
    <property type="entry name" value="OMP_RagA_SusC"/>
    <property type="match status" value="1"/>
</dbReference>
<dbReference type="InterPro" id="IPR000531">
    <property type="entry name" value="Beta-barrel_TonB"/>
</dbReference>
<gene>
    <name evidence="14" type="ORF">DFQ12_4533</name>
</gene>
<dbReference type="Pfam" id="PF07715">
    <property type="entry name" value="Plug"/>
    <property type="match status" value="1"/>
</dbReference>
<dbReference type="SUPFAM" id="SSF56935">
    <property type="entry name" value="Porins"/>
    <property type="match status" value="1"/>
</dbReference>
<evidence type="ECO:0000256" key="5">
    <source>
        <dbReference type="ARBA" id="ARBA00022692"/>
    </source>
</evidence>
<keyword evidence="4" id="KW-0406">Ion transport</keyword>
<dbReference type="Pfam" id="PF07660">
    <property type="entry name" value="STN"/>
    <property type="match status" value="1"/>
</dbReference>
<dbReference type="GO" id="GO:0006826">
    <property type="term" value="P:iron ion transport"/>
    <property type="evidence" value="ECO:0007669"/>
    <property type="project" value="UniProtKB-KW"/>
</dbReference>
<dbReference type="EMBL" id="RAPY01000005">
    <property type="protein sequence ID" value="RKE45459.1"/>
    <property type="molecule type" value="Genomic_DNA"/>
</dbReference>
<dbReference type="Pfam" id="PF00593">
    <property type="entry name" value="TonB_dep_Rec_b-barrel"/>
    <property type="match status" value="1"/>
</dbReference>
<dbReference type="NCBIfam" id="TIGR04057">
    <property type="entry name" value="SusC_RagA_signa"/>
    <property type="match status" value="1"/>
</dbReference>
<evidence type="ECO:0000256" key="12">
    <source>
        <dbReference type="SAM" id="SignalP"/>
    </source>
</evidence>
<dbReference type="InterPro" id="IPR012910">
    <property type="entry name" value="Plug_dom"/>
</dbReference>
<organism evidence="14 15">
    <name type="scientific">Sphingobacterium detergens</name>
    <dbReference type="NCBI Taxonomy" id="1145106"/>
    <lineage>
        <taxon>Bacteria</taxon>
        <taxon>Pseudomonadati</taxon>
        <taxon>Bacteroidota</taxon>
        <taxon>Sphingobacteriia</taxon>
        <taxon>Sphingobacteriales</taxon>
        <taxon>Sphingobacteriaceae</taxon>
        <taxon>Sphingobacterium</taxon>
    </lineage>
</organism>
<dbReference type="InterPro" id="IPR023997">
    <property type="entry name" value="TonB-dep_OMP_SusC/RagA_CS"/>
</dbReference>
<keyword evidence="7 11" id="KW-0798">TonB box</keyword>
<name>A0A420ALY3_SPHD1</name>